<gene>
    <name evidence="7" type="ORF">JM946_17520</name>
</gene>
<keyword evidence="8" id="KW-1185">Reference proteome</keyword>
<dbReference type="InterPro" id="IPR023213">
    <property type="entry name" value="CAT-like_dom_sf"/>
</dbReference>
<dbReference type="RefSeq" id="WP_203168652.1">
    <property type="nucleotide sequence ID" value="NZ_JAEVLS010000004.1"/>
</dbReference>
<organism evidence="7 8">
    <name type="scientific">Steroidobacter gossypii</name>
    <dbReference type="NCBI Taxonomy" id="2805490"/>
    <lineage>
        <taxon>Bacteria</taxon>
        <taxon>Pseudomonadati</taxon>
        <taxon>Pseudomonadota</taxon>
        <taxon>Gammaproteobacteria</taxon>
        <taxon>Steroidobacterales</taxon>
        <taxon>Steroidobacteraceae</taxon>
        <taxon>Steroidobacter</taxon>
    </lineage>
</organism>
<dbReference type="NCBIfam" id="TIGR01733">
    <property type="entry name" value="AA-adenyl-dom"/>
    <property type="match status" value="1"/>
</dbReference>
<name>A0ABS1WZX0_9GAMM</name>
<dbReference type="Gene3D" id="3.40.109.10">
    <property type="entry name" value="NADH Oxidase"/>
    <property type="match status" value="2"/>
</dbReference>
<dbReference type="SUPFAM" id="SSF47336">
    <property type="entry name" value="ACP-like"/>
    <property type="match status" value="1"/>
</dbReference>
<dbReference type="PROSITE" id="PS00012">
    <property type="entry name" value="PHOSPHOPANTETHEINE"/>
    <property type="match status" value="1"/>
</dbReference>
<dbReference type="InterPro" id="IPR009081">
    <property type="entry name" value="PP-bd_ACP"/>
</dbReference>
<comment type="cofactor">
    <cofactor evidence="1">
        <name>pantetheine 4'-phosphate</name>
        <dbReference type="ChEBI" id="CHEBI:47942"/>
    </cofactor>
</comment>
<dbReference type="InterPro" id="IPR001242">
    <property type="entry name" value="Condensation_dom"/>
</dbReference>
<dbReference type="Gene3D" id="3.30.559.10">
    <property type="entry name" value="Chloramphenicol acetyltransferase-like domain"/>
    <property type="match status" value="2"/>
</dbReference>
<dbReference type="InterPro" id="IPR000873">
    <property type="entry name" value="AMP-dep_synth/lig_dom"/>
</dbReference>
<evidence type="ECO:0000256" key="1">
    <source>
        <dbReference type="ARBA" id="ARBA00001957"/>
    </source>
</evidence>
<dbReference type="InterPro" id="IPR010071">
    <property type="entry name" value="AA_adenyl_dom"/>
</dbReference>
<dbReference type="PANTHER" id="PTHR45527">
    <property type="entry name" value="NONRIBOSOMAL PEPTIDE SYNTHETASE"/>
    <property type="match status" value="1"/>
</dbReference>
<keyword evidence="5" id="KW-0175">Coiled coil</keyword>
<dbReference type="InterPro" id="IPR057737">
    <property type="entry name" value="Condensation_MtbB-like"/>
</dbReference>
<keyword evidence="4" id="KW-0436">Ligase</keyword>
<reference evidence="7 8" key="1">
    <citation type="journal article" date="2021" name="Int. J. Syst. Evol. Microbiol.">
        <title>Steroidobacter gossypii sp. nov., isolated from soil of cotton cropping field.</title>
        <authorList>
            <person name="Huang R."/>
            <person name="Yang S."/>
            <person name="Zhen C."/>
            <person name="Liu W."/>
        </authorList>
    </citation>
    <scope>NUCLEOTIDE SEQUENCE [LARGE SCALE GENOMIC DNA]</scope>
    <source>
        <strain evidence="7 8">S1-65</strain>
    </source>
</reference>
<dbReference type="InterPro" id="IPR045851">
    <property type="entry name" value="AMP-bd_C_sf"/>
</dbReference>
<evidence type="ECO:0000259" key="6">
    <source>
        <dbReference type="PROSITE" id="PS50075"/>
    </source>
</evidence>
<evidence type="ECO:0000256" key="4">
    <source>
        <dbReference type="ARBA" id="ARBA00022598"/>
    </source>
</evidence>
<dbReference type="EMBL" id="JAEVLS010000004">
    <property type="protein sequence ID" value="MBM0106531.1"/>
    <property type="molecule type" value="Genomic_DNA"/>
</dbReference>
<dbReference type="SMART" id="SM00823">
    <property type="entry name" value="PKS_PP"/>
    <property type="match status" value="1"/>
</dbReference>
<evidence type="ECO:0000256" key="3">
    <source>
        <dbReference type="ARBA" id="ARBA00022553"/>
    </source>
</evidence>
<keyword evidence="2" id="KW-0596">Phosphopantetheine</keyword>
<dbReference type="InterPro" id="IPR020806">
    <property type="entry name" value="PKS_PP-bd"/>
</dbReference>
<keyword evidence="3" id="KW-0597">Phosphoprotein</keyword>
<dbReference type="Gene3D" id="3.40.50.12780">
    <property type="entry name" value="N-terminal domain of ligase-like"/>
    <property type="match status" value="1"/>
</dbReference>
<dbReference type="Pfam" id="PF00501">
    <property type="entry name" value="AMP-binding"/>
    <property type="match status" value="1"/>
</dbReference>
<dbReference type="CDD" id="cd02142">
    <property type="entry name" value="McbC_SagB-like_oxidoreductase"/>
    <property type="match status" value="1"/>
</dbReference>
<dbReference type="Pfam" id="PF00550">
    <property type="entry name" value="PP-binding"/>
    <property type="match status" value="1"/>
</dbReference>
<dbReference type="PROSITE" id="PS50075">
    <property type="entry name" value="CARRIER"/>
    <property type="match status" value="1"/>
</dbReference>
<dbReference type="Pfam" id="PF00668">
    <property type="entry name" value="Condensation"/>
    <property type="match status" value="2"/>
</dbReference>
<dbReference type="Proteomes" id="UP000661077">
    <property type="component" value="Unassembled WGS sequence"/>
</dbReference>
<dbReference type="InterPro" id="IPR006162">
    <property type="entry name" value="Ppantetheine_attach_site"/>
</dbReference>
<proteinExistence type="predicted"/>
<dbReference type="PROSITE" id="PS00455">
    <property type="entry name" value="AMP_BINDING"/>
    <property type="match status" value="1"/>
</dbReference>
<dbReference type="InterPro" id="IPR042099">
    <property type="entry name" value="ANL_N_sf"/>
</dbReference>
<dbReference type="Gene3D" id="3.30.559.30">
    <property type="entry name" value="Nonribosomal peptide synthetase, condensation domain"/>
    <property type="match status" value="2"/>
</dbReference>
<dbReference type="Gene3D" id="3.30.300.30">
    <property type="match status" value="2"/>
</dbReference>
<sequence>MRIDNTLPEARIDLDARHQPFPLLPIQQSYLFARNSSGYLAGIATGPYYEVEFDHLDVARVEKAWNRLIERHEMLRVAFTPDGEQYLREQLDYKIRYYDLTGRDATEAEQALQRIRDEMLHTSLPQSGPLFDLRVSRSAERKFRMHFTLDMLGSDLGSLVIMILEFGRLYADPDATLTPKQLSFRDYALAFQEMSASAAYLADRQYWMDRLADFPNGPDLPRLQEPAAGTQRFTRHAFTLTPDEWTLVKRRSRKLGVPPTVLLLTVFAEILSRWSRTKRFAVNVTMMNRLAVHEEVEQLVGEFTSNILLEIDASREASLAERARAIKTQLRDDVRHGLFSGVEFIRELLRARSGGSAVRMDVVFTSYLRFAEPYRKNYTWRNDKDLSTAKLGYNHTRTSQVAIDHQACEMLDGSALIWWDSVDELFPPRLMDDMLESYESMLRRLCTEQTASAGMLDELPLRQRKIREQVNADRQPISADLLHTLFQQQAVKTPANPAIRTDEMEISYAQLDRWSNALALQLIDAGAAPNTLIGVLMRKGWQQVVAVLGILKAGAAYMPLDADLPPLRITGLLEQGECRLLVKTPDLGASCAPESVQKVFDVSVETLRDLPSGSPVCRQSIEDIAYVIFTSGSTGTPKGVVIDHRGAVNTVLDINRRFGVGEQDRVLALSSLGFDLSVYDIFGLLAVGGCIVYPHHSEMKSHDKWWSLIQRHGVTVWNTVPALMQLLVDDCELHKSRHLHGLKLVMMSGDWIPVSLPGRIFDLVKPECQVISLGGATEASIWSIYYPIRERTDSLRSVPYGKPLANQSFHVLDEHRRPCPDWVSGDLYIGGIGVAKGYWKDAEKTRNSFVTIDGEVLYRTGDRGRYIEDGNIEFLGREDKQVKINGHRIELGEIEAKLGEHEGVLASIVIPSESRDRLIAYVVPAGQEAAPCEQSTVSGATISAPAERARFVLERRGVRKLDAGYARVDLEQTASAADPGSGKVSKQQLSRLLSVLKQEMFDDSPVPKYRYPSASSLYPVQLYLRVNAAVGDLLPGFYYYSSSENALVRLASMPVLPDRGGDDAELRAFWLADFAAIAPMYEHELARQMTLLEAGYMHAALVEEANHLGLALDTTWHGWIEGPFSDEMPEASILLGSARIDVRPPAPRGEQWTVLQRQSFRTFSAAPLSGSQLSSLLRLLPVRDEYRYLLYLRSGIDESIAGGAWYEYHRSTDRVRLLTSADESTVAAMYNAQNARTFLASALSLLITCREQESQQAADARRIEVGQIGQRLMSRCWRFGVGVCPIGHIETHGATISGDVDVVHSFLGGAIEPQQLESWQPENMPAGALLTERALKTFLRQRLPAYMVPSAYVFLEALPLTATGKVDRRGLPQPDGIQVNEDTYEAPQTPVETAIAKVWMEHLEVPRIGRTDNFFSLGGNSLLAMKVVARLRAEHGLDVNLLQMFENPTVEEFARLASRTGVAQHEDELNIFSVRQAYLSRQTGTDLRFPVSRGQQQLCAHEQMAGARSTYNIMLTMEFRDAPDAHILGAVFRSLLERHEVLNARISVEDGRFWQRFVPQDRLDVPVASVPGSSRDEVRKNLQHLLNVEAEQPFQILGGALIRFRIFGLRDDELVATLTVHHVIADYLSVEVLQRDLASIYRNHRLGAVVESRPRKLHFADFVLWQEHFLETQRAQEQIDYWRQRLGNVPRMEFRRGHGGATGQFCKTHAYSLDPAAVAALKAGSRRSDVTTFMYGMAALHQVMAVQCNQSDIIIGTPISTRAVQELEDVVGLMLNTLAVRIDAGPECSGEQLLTTVRERCLGAIRNREVPHEVVLKSLPGPQPLYAGNLYRARFVYRNTGAGGEHGDIEFKQTRLGQSDAKFDLLVTLNDIDGTLYGEFEYRDSLLDEQTAAIMAEQFVRALGWLTEHPGEPLAKLSAALHDLERQRDRQVRELARQKRQQQLDAFIR</sequence>
<evidence type="ECO:0000313" key="8">
    <source>
        <dbReference type="Proteomes" id="UP000661077"/>
    </source>
</evidence>
<dbReference type="SUPFAM" id="SSF56801">
    <property type="entry name" value="Acetyl-CoA synthetase-like"/>
    <property type="match status" value="1"/>
</dbReference>
<comment type="caution">
    <text evidence="7">The sequence shown here is derived from an EMBL/GenBank/DDBJ whole genome shotgun (WGS) entry which is preliminary data.</text>
</comment>
<dbReference type="InterPro" id="IPR036736">
    <property type="entry name" value="ACP-like_sf"/>
</dbReference>
<evidence type="ECO:0000256" key="5">
    <source>
        <dbReference type="SAM" id="Coils"/>
    </source>
</evidence>
<dbReference type="PANTHER" id="PTHR45527:SF10">
    <property type="entry name" value="PYOCHELIN SYNTHASE PCHF"/>
    <property type="match status" value="1"/>
</dbReference>
<evidence type="ECO:0000313" key="7">
    <source>
        <dbReference type="EMBL" id="MBM0106531.1"/>
    </source>
</evidence>
<evidence type="ECO:0000256" key="2">
    <source>
        <dbReference type="ARBA" id="ARBA00022450"/>
    </source>
</evidence>
<feature type="coiled-coil region" evidence="5">
    <location>
        <begin position="1914"/>
        <end position="1941"/>
    </location>
</feature>
<dbReference type="Gene3D" id="1.10.1200.10">
    <property type="entry name" value="ACP-like"/>
    <property type="match status" value="1"/>
</dbReference>
<protein>
    <submittedName>
        <fullName evidence="7">Amino acid adenylation domain-containing protein</fullName>
    </submittedName>
</protein>
<dbReference type="SUPFAM" id="SSF52777">
    <property type="entry name" value="CoA-dependent acyltransferases"/>
    <property type="match status" value="4"/>
</dbReference>
<dbReference type="CDD" id="cd19535">
    <property type="entry name" value="Cyc_NRPS"/>
    <property type="match status" value="1"/>
</dbReference>
<feature type="domain" description="Carrier" evidence="6">
    <location>
        <begin position="1386"/>
        <end position="1461"/>
    </location>
</feature>
<dbReference type="InterPro" id="IPR000415">
    <property type="entry name" value="Nitroreductase-like"/>
</dbReference>
<accession>A0ABS1WZX0</accession>
<dbReference type="InterPro" id="IPR020845">
    <property type="entry name" value="AMP-binding_CS"/>
</dbReference>